<evidence type="ECO:0000313" key="2">
    <source>
        <dbReference type="EMBL" id="KAG8235161.1"/>
    </source>
</evidence>
<organism evidence="2 3">
    <name type="scientific">Ladona fulva</name>
    <name type="common">Scarce chaser dragonfly</name>
    <name type="synonym">Libellula fulva</name>
    <dbReference type="NCBI Taxonomy" id="123851"/>
    <lineage>
        <taxon>Eukaryota</taxon>
        <taxon>Metazoa</taxon>
        <taxon>Ecdysozoa</taxon>
        <taxon>Arthropoda</taxon>
        <taxon>Hexapoda</taxon>
        <taxon>Insecta</taxon>
        <taxon>Pterygota</taxon>
        <taxon>Palaeoptera</taxon>
        <taxon>Odonata</taxon>
        <taxon>Epiprocta</taxon>
        <taxon>Anisoptera</taxon>
        <taxon>Libelluloidea</taxon>
        <taxon>Libellulidae</taxon>
        <taxon>Ladona</taxon>
    </lineage>
</organism>
<dbReference type="Proteomes" id="UP000792457">
    <property type="component" value="Unassembled WGS sequence"/>
</dbReference>
<dbReference type="AlphaFoldDB" id="A0A8K0P623"/>
<evidence type="ECO:0000313" key="3">
    <source>
        <dbReference type="Proteomes" id="UP000792457"/>
    </source>
</evidence>
<dbReference type="PANTHER" id="PTHR46599">
    <property type="entry name" value="PIGGYBAC TRANSPOSABLE ELEMENT-DERIVED PROTEIN 4"/>
    <property type="match status" value="1"/>
</dbReference>
<feature type="domain" description="PiggyBac transposable element-derived protein" evidence="1">
    <location>
        <begin position="19"/>
        <end position="85"/>
    </location>
</feature>
<evidence type="ECO:0000259" key="1">
    <source>
        <dbReference type="Pfam" id="PF13843"/>
    </source>
</evidence>
<dbReference type="InterPro" id="IPR029526">
    <property type="entry name" value="PGBD"/>
</dbReference>
<name>A0A8K0P623_LADFU</name>
<gene>
    <name evidence="2" type="ORF">J437_LFUL015201</name>
</gene>
<sequence>MDSSQLITGHSVFQELSQDLINPIFGKLMERDRYPIILSTLHFSDNNVSNEGDMLYKIRAVVDQLLAAFKNTLVPFQNLCIDESI</sequence>
<dbReference type="PANTHER" id="PTHR46599:SF3">
    <property type="entry name" value="PIGGYBAC TRANSPOSABLE ELEMENT-DERIVED PROTEIN 4"/>
    <property type="match status" value="1"/>
</dbReference>
<proteinExistence type="predicted"/>
<reference evidence="2" key="1">
    <citation type="submission" date="2013-04" db="EMBL/GenBank/DDBJ databases">
        <authorList>
            <person name="Qu J."/>
            <person name="Murali S.C."/>
            <person name="Bandaranaike D."/>
            <person name="Bellair M."/>
            <person name="Blankenburg K."/>
            <person name="Chao H."/>
            <person name="Dinh H."/>
            <person name="Doddapaneni H."/>
            <person name="Downs B."/>
            <person name="Dugan-Rocha S."/>
            <person name="Elkadiri S."/>
            <person name="Gnanaolivu R.D."/>
            <person name="Hernandez B."/>
            <person name="Javaid M."/>
            <person name="Jayaseelan J.C."/>
            <person name="Lee S."/>
            <person name="Li M."/>
            <person name="Ming W."/>
            <person name="Munidasa M."/>
            <person name="Muniz J."/>
            <person name="Nguyen L."/>
            <person name="Ongeri F."/>
            <person name="Osuji N."/>
            <person name="Pu L.-L."/>
            <person name="Puazo M."/>
            <person name="Qu C."/>
            <person name="Quiroz J."/>
            <person name="Raj R."/>
            <person name="Weissenberger G."/>
            <person name="Xin Y."/>
            <person name="Zou X."/>
            <person name="Han Y."/>
            <person name="Richards S."/>
            <person name="Worley K."/>
            <person name="Muzny D."/>
            <person name="Gibbs R."/>
        </authorList>
    </citation>
    <scope>NUCLEOTIDE SEQUENCE</scope>
    <source>
        <strain evidence="2">Sampled in the wild</strain>
    </source>
</reference>
<accession>A0A8K0P623</accession>
<reference evidence="2" key="2">
    <citation type="submission" date="2017-10" db="EMBL/GenBank/DDBJ databases">
        <title>Ladona fulva Genome sequencing and assembly.</title>
        <authorList>
            <person name="Murali S."/>
            <person name="Richards S."/>
            <person name="Bandaranaike D."/>
            <person name="Bellair M."/>
            <person name="Blankenburg K."/>
            <person name="Chao H."/>
            <person name="Dinh H."/>
            <person name="Doddapaneni H."/>
            <person name="Dugan-Rocha S."/>
            <person name="Elkadiri S."/>
            <person name="Gnanaolivu R."/>
            <person name="Hernandez B."/>
            <person name="Skinner E."/>
            <person name="Javaid M."/>
            <person name="Lee S."/>
            <person name="Li M."/>
            <person name="Ming W."/>
            <person name="Munidasa M."/>
            <person name="Muniz J."/>
            <person name="Nguyen L."/>
            <person name="Hughes D."/>
            <person name="Osuji N."/>
            <person name="Pu L.-L."/>
            <person name="Puazo M."/>
            <person name="Qu C."/>
            <person name="Quiroz J."/>
            <person name="Raj R."/>
            <person name="Weissenberger G."/>
            <person name="Xin Y."/>
            <person name="Zou X."/>
            <person name="Han Y."/>
            <person name="Worley K."/>
            <person name="Muzny D."/>
            <person name="Gibbs R."/>
        </authorList>
    </citation>
    <scope>NUCLEOTIDE SEQUENCE</scope>
    <source>
        <strain evidence="2">Sampled in the wild</strain>
    </source>
</reference>
<dbReference type="EMBL" id="KZ308883">
    <property type="protein sequence ID" value="KAG8235161.1"/>
    <property type="molecule type" value="Genomic_DNA"/>
</dbReference>
<dbReference type="OrthoDB" id="6146839at2759"/>
<protein>
    <recommendedName>
        <fullName evidence="1">PiggyBac transposable element-derived protein domain-containing protein</fullName>
    </recommendedName>
</protein>
<comment type="caution">
    <text evidence="2">The sequence shown here is derived from an EMBL/GenBank/DDBJ whole genome shotgun (WGS) entry which is preliminary data.</text>
</comment>
<dbReference type="Pfam" id="PF13843">
    <property type="entry name" value="DDE_Tnp_1_7"/>
    <property type="match status" value="1"/>
</dbReference>
<keyword evidence="3" id="KW-1185">Reference proteome</keyword>